<keyword evidence="2" id="KW-1185">Reference proteome</keyword>
<dbReference type="AlphaFoldDB" id="A0A9P6FBJ6"/>
<proteinExistence type="predicted"/>
<comment type="caution">
    <text evidence="1">The sequence shown here is derived from an EMBL/GenBank/DDBJ whole genome shotgun (WGS) entry which is preliminary data.</text>
</comment>
<protein>
    <submittedName>
        <fullName evidence="1">Uncharacterized protein</fullName>
    </submittedName>
</protein>
<name>A0A9P6FBJ6_9FUNG</name>
<dbReference type="EMBL" id="JAAAXW010000057">
    <property type="protein sequence ID" value="KAF9546344.1"/>
    <property type="molecule type" value="Genomic_DNA"/>
</dbReference>
<accession>A0A9P6FBJ6</accession>
<evidence type="ECO:0000313" key="2">
    <source>
        <dbReference type="Proteomes" id="UP000723463"/>
    </source>
</evidence>
<organism evidence="1 2">
    <name type="scientific">Mortierella hygrophila</name>
    <dbReference type="NCBI Taxonomy" id="979708"/>
    <lineage>
        <taxon>Eukaryota</taxon>
        <taxon>Fungi</taxon>
        <taxon>Fungi incertae sedis</taxon>
        <taxon>Mucoromycota</taxon>
        <taxon>Mortierellomycotina</taxon>
        <taxon>Mortierellomycetes</taxon>
        <taxon>Mortierellales</taxon>
        <taxon>Mortierellaceae</taxon>
        <taxon>Mortierella</taxon>
    </lineage>
</organism>
<evidence type="ECO:0000313" key="1">
    <source>
        <dbReference type="EMBL" id="KAF9546344.1"/>
    </source>
</evidence>
<reference evidence="1" key="1">
    <citation type="journal article" date="2020" name="Fungal Divers.">
        <title>Resolving the Mortierellaceae phylogeny through synthesis of multi-gene phylogenetics and phylogenomics.</title>
        <authorList>
            <person name="Vandepol N."/>
            <person name="Liber J."/>
            <person name="Desiro A."/>
            <person name="Na H."/>
            <person name="Kennedy M."/>
            <person name="Barry K."/>
            <person name="Grigoriev I.V."/>
            <person name="Miller A.N."/>
            <person name="O'Donnell K."/>
            <person name="Stajich J.E."/>
            <person name="Bonito G."/>
        </authorList>
    </citation>
    <scope>NUCLEOTIDE SEQUENCE</scope>
    <source>
        <strain evidence="1">NRRL 2591</strain>
    </source>
</reference>
<gene>
    <name evidence="1" type="ORF">EC957_009833</name>
</gene>
<dbReference type="Proteomes" id="UP000723463">
    <property type="component" value="Unassembled WGS sequence"/>
</dbReference>
<sequence length="111" mass="13047">MVSQSIIRAVVQIDEAAGKFLEYRLIVLQFLECNRVVLEVEVATVCCHLIDRHRGEEYDIISARDQDLLEDLLIFIFILERRLDREIKVAMLEDGLKTPSRTRRMLPHWLP</sequence>